<evidence type="ECO:0000256" key="5">
    <source>
        <dbReference type="ARBA" id="ARBA00023242"/>
    </source>
</evidence>
<evidence type="ECO:0008006" key="12">
    <source>
        <dbReference type="Google" id="ProtNLM"/>
    </source>
</evidence>
<dbReference type="Proteomes" id="UP000002866">
    <property type="component" value="Chromosome 1"/>
</dbReference>
<accession>I2GV64</accession>
<dbReference type="GO" id="GO:0003677">
    <property type="term" value="F:DNA binding"/>
    <property type="evidence" value="ECO:0007669"/>
    <property type="project" value="InterPro"/>
</dbReference>
<dbReference type="PROSITE" id="PS50016">
    <property type="entry name" value="ZF_PHD_2"/>
    <property type="match status" value="1"/>
</dbReference>
<dbReference type="InParanoid" id="I2GV64"/>
<name>I2GV64_HENB6</name>
<dbReference type="SMART" id="SM00501">
    <property type="entry name" value="BRIGHT"/>
    <property type="match status" value="1"/>
</dbReference>
<dbReference type="SUPFAM" id="SSF57903">
    <property type="entry name" value="FYVE/PHD zinc finger"/>
    <property type="match status" value="1"/>
</dbReference>
<evidence type="ECO:0000313" key="11">
    <source>
        <dbReference type="Proteomes" id="UP000002866"/>
    </source>
</evidence>
<protein>
    <recommendedName>
        <fullName evidence="12">PHD-type domain-containing protein</fullName>
    </recommendedName>
</protein>
<dbReference type="KEGG" id="tbl:TBLA_0A02150"/>
<dbReference type="InterPro" id="IPR001965">
    <property type="entry name" value="Znf_PHD"/>
</dbReference>
<dbReference type="SUPFAM" id="SSF46774">
    <property type="entry name" value="ARID-like"/>
    <property type="match status" value="1"/>
</dbReference>
<keyword evidence="5" id="KW-0539">Nucleus</keyword>
<dbReference type="InterPro" id="IPR013083">
    <property type="entry name" value="Znf_RING/FYVE/PHD"/>
</dbReference>
<dbReference type="PROSITE" id="PS51184">
    <property type="entry name" value="JMJC"/>
    <property type="match status" value="1"/>
</dbReference>
<evidence type="ECO:0000259" key="7">
    <source>
        <dbReference type="PROSITE" id="PS50016"/>
    </source>
</evidence>
<dbReference type="GO" id="GO:0005634">
    <property type="term" value="C:nucleus"/>
    <property type="evidence" value="ECO:0007669"/>
    <property type="project" value="UniProtKB-SubCell"/>
</dbReference>
<evidence type="ECO:0000256" key="6">
    <source>
        <dbReference type="PROSITE-ProRule" id="PRU00146"/>
    </source>
</evidence>
<dbReference type="Pfam" id="PF01388">
    <property type="entry name" value="ARID"/>
    <property type="match status" value="1"/>
</dbReference>
<dbReference type="GO" id="GO:0000785">
    <property type="term" value="C:chromatin"/>
    <property type="evidence" value="ECO:0007669"/>
    <property type="project" value="TreeGrafter"/>
</dbReference>
<dbReference type="OrthoDB" id="1678912at2759"/>
<dbReference type="GO" id="GO:0006338">
    <property type="term" value="P:chromatin remodeling"/>
    <property type="evidence" value="ECO:0007669"/>
    <property type="project" value="TreeGrafter"/>
</dbReference>
<dbReference type="HOGENOM" id="CLU_250352_0_0_1"/>
<dbReference type="Pfam" id="PF00628">
    <property type="entry name" value="PHD"/>
    <property type="match status" value="1"/>
</dbReference>
<dbReference type="PROSITE" id="PS01359">
    <property type="entry name" value="ZF_PHD_1"/>
    <property type="match status" value="1"/>
</dbReference>
<sequence length="1323" mass="156262">MFENTKGFNIINNDSLDFPAKIFHNDINKNLVTYRNLIPTLDLHDDPIIKGPADLGQLYDQLRDIAKPYGAIKIKFSNRNVKNLETILEKNLKFQTISQPLIAKNYQLERFHFYYDLYVFLKHSNQSLENEFVKIKSHKLDLFEFNNLINSKGGFDSFKDKNMEIWYSILQALHLPLIQDSIDFLILVYEKILLGFQSYDKDNTTHNYPNLKKRSIDPNLNPQLHPYKRLKIIQDYKGINLPNEIRNFYLPNTSIDLNTFASPSISNSDNTYNFSEFIEKNDKNFQLIDSISNINIDDITIDDFEIFLNEILIDRCELLDIQTSIDLTQSPLKIKTNLDEISLNKNSFLSHFNLDTNSITTSNYNINMILSKKNWSTNDLFLPMIDYNHFGYSKIWYIIPESEFEKFEKLIQNQNQYIDELIDSKQNENDQFLNTKIYEIFSSSNKRNSPDFIKHNLLEDFYQYSNINQKINHLRYNSSFPTINPEILMKNDIKFYRAIQEQDSYIFVLPKTFTSNISTGLNISQYNLFAPSFWLIHYSLQSSQWMENNNYLIGINPFEFLMNVVSSHTKDLLLEDEPKNLLIPNLNKSNYKELKDMLQPHIIKELSERYKFRSLLNKNSIKFKEISNNKFDFISDLSFTSTRGSKIIITETNVDSITISIKEFLQNSDILIKEESNTNTNNRSSKIFLIFNKMASHNSSISITLHTLFEDEILLKLIDERQLQSFIDLLKNEQNIDEPIEIQKNLQSSTKVKYGTFQNVVNKGKYKDNQFVMKLTRESNRLLNKCQAIIEYYSQFQTTNDITVIKVFENLNMNEIIRPNRKYRIDDIHELLSQLDQFPIDLKDLKYVQELDIIIRKISDFDRKLEEEFQIWQSKNETTELLNLSQILGILKKSLNFPIQPNFEEQIIHEFLYSNWNYLFNKYFIQTNTNFNTELTIVEYLPMFYNFFQIGLKYCQEKDLSKLKIVKNYILQLESLFKEYEILLKNINYSNELNLQQIIKVLEYSSLININISDNLLKILKGIIKGSEKNDIINLTNFSIGQKLKINEQYLFDLIENIRGDKLETFQIIKRFDGSKLDERLTYQEVSNEKIYIKYLDDCEKWKLDYDKKFFDNINISKNWQTILSTSLDIINDIYIPTDSDLIRPDIYCYCREGDIGGTMIECEVCKEWYHIDCIDNENLQSSDDPKVAFVCSLCYCSTDNSDEITKSNHLFEFKDLQEVLINSFKLNLVPDRTLVNTLVNLYARVLVFRYQLQHNLFNQNDEIDTNIPIPLIKFFLRKLQGSRCNMPDISLALKNSLKNDNQIQCQHILDRGLRIITDSHYI</sequence>
<evidence type="ECO:0000259" key="9">
    <source>
        <dbReference type="PROSITE" id="PS51184"/>
    </source>
</evidence>
<dbReference type="Gene3D" id="1.10.150.60">
    <property type="entry name" value="ARID DNA-binding domain"/>
    <property type="match status" value="1"/>
</dbReference>
<evidence type="ECO:0000313" key="10">
    <source>
        <dbReference type="EMBL" id="CCH58016.1"/>
    </source>
</evidence>
<feature type="domain" description="JmjC" evidence="9">
    <location>
        <begin position="327"/>
        <end position="544"/>
    </location>
</feature>
<dbReference type="STRING" id="1071380.I2GV64"/>
<dbReference type="InterPro" id="IPR003347">
    <property type="entry name" value="JmjC_dom"/>
</dbReference>
<evidence type="ECO:0000259" key="8">
    <source>
        <dbReference type="PROSITE" id="PS51011"/>
    </source>
</evidence>
<dbReference type="EMBL" id="HE806316">
    <property type="protein sequence ID" value="CCH58016.1"/>
    <property type="molecule type" value="Genomic_DNA"/>
</dbReference>
<dbReference type="PANTHER" id="PTHR10694:SF113">
    <property type="entry name" value="PROTEIN JUMONJI"/>
    <property type="match status" value="1"/>
</dbReference>
<reference evidence="10 11" key="1">
    <citation type="journal article" date="2011" name="Proc. Natl. Acad. Sci. U.S.A.">
        <title>Evolutionary erosion of yeast sex chromosomes by mating-type switching accidents.</title>
        <authorList>
            <person name="Gordon J.L."/>
            <person name="Armisen D."/>
            <person name="Proux-Wera E."/>
            <person name="Oheigeartaigh S.S."/>
            <person name="Byrne K.P."/>
            <person name="Wolfe K.H."/>
        </authorList>
    </citation>
    <scope>NUCLEOTIDE SEQUENCE [LARGE SCALE GENOMIC DNA]</scope>
    <source>
        <strain evidence="11">ATCC 34711 / CBS 6284 / DSM 70876 / NBRC 10599 / NRRL Y-10934 / UCD 77-7</strain>
    </source>
</reference>
<dbReference type="Gene3D" id="3.30.40.10">
    <property type="entry name" value="Zinc/RING finger domain, C3HC4 (zinc finger)"/>
    <property type="match status" value="1"/>
</dbReference>
<dbReference type="Gene3D" id="2.60.120.650">
    <property type="entry name" value="Cupin"/>
    <property type="match status" value="1"/>
</dbReference>
<keyword evidence="2" id="KW-0479">Metal-binding</keyword>
<keyword evidence="3 6" id="KW-0863">Zinc-finger</keyword>
<dbReference type="PANTHER" id="PTHR10694">
    <property type="entry name" value="LYSINE-SPECIFIC DEMETHYLASE"/>
    <property type="match status" value="1"/>
</dbReference>
<organism evidence="10 11">
    <name type="scientific">Henningerozyma blattae (strain ATCC 34711 / CBS 6284 / DSM 70876 / NBRC 10599 / NRRL Y-10934 / UCD 77-7)</name>
    <name type="common">Yeast</name>
    <name type="synonym">Tetrapisispora blattae</name>
    <dbReference type="NCBI Taxonomy" id="1071380"/>
    <lineage>
        <taxon>Eukaryota</taxon>
        <taxon>Fungi</taxon>
        <taxon>Dikarya</taxon>
        <taxon>Ascomycota</taxon>
        <taxon>Saccharomycotina</taxon>
        <taxon>Saccharomycetes</taxon>
        <taxon>Saccharomycetales</taxon>
        <taxon>Saccharomycetaceae</taxon>
        <taxon>Henningerozyma</taxon>
    </lineage>
</organism>
<dbReference type="GeneID" id="14493670"/>
<dbReference type="InterPro" id="IPR019787">
    <property type="entry name" value="Znf_PHD-finger"/>
</dbReference>
<dbReference type="CDD" id="cd16100">
    <property type="entry name" value="ARID"/>
    <property type="match status" value="1"/>
</dbReference>
<evidence type="ECO:0000256" key="4">
    <source>
        <dbReference type="ARBA" id="ARBA00022833"/>
    </source>
</evidence>
<dbReference type="InterPro" id="IPR011011">
    <property type="entry name" value="Znf_FYVE_PHD"/>
</dbReference>
<dbReference type="GO" id="GO:0008270">
    <property type="term" value="F:zinc ion binding"/>
    <property type="evidence" value="ECO:0007669"/>
    <property type="project" value="UniProtKB-KW"/>
</dbReference>
<keyword evidence="4" id="KW-0862">Zinc</keyword>
<evidence type="ECO:0000256" key="2">
    <source>
        <dbReference type="ARBA" id="ARBA00022723"/>
    </source>
</evidence>
<keyword evidence="11" id="KW-1185">Reference proteome</keyword>
<feature type="domain" description="PHD-type" evidence="7">
    <location>
        <begin position="1146"/>
        <end position="1198"/>
    </location>
</feature>
<proteinExistence type="predicted"/>
<dbReference type="RefSeq" id="XP_004177535.1">
    <property type="nucleotide sequence ID" value="XM_004177487.1"/>
</dbReference>
<dbReference type="SMART" id="SM00249">
    <property type="entry name" value="PHD"/>
    <property type="match status" value="1"/>
</dbReference>
<dbReference type="InterPro" id="IPR019786">
    <property type="entry name" value="Zinc_finger_PHD-type_CS"/>
</dbReference>
<evidence type="ECO:0000256" key="1">
    <source>
        <dbReference type="ARBA" id="ARBA00004123"/>
    </source>
</evidence>
<dbReference type="InterPro" id="IPR001606">
    <property type="entry name" value="ARID_dom"/>
</dbReference>
<dbReference type="GO" id="GO:0010468">
    <property type="term" value="P:regulation of gene expression"/>
    <property type="evidence" value="ECO:0007669"/>
    <property type="project" value="TreeGrafter"/>
</dbReference>
<dbReference type="SMART" id="SM00558">
    <property type="entry name" value="JmjC"/>
    <property type="match status" value="1"/>
</dbReference>
<dbReference type="InterPro" id="IPR036431">
    <property type="entry name" value="ARID_dom_sf"/>
</dbReference>
<comment type="subcellular location">
    <subcellularLocation>
        <location evidence="1">Nucleus</location>
    </subcellularLocation>
</comment>
<dbReference type="PROSITE" id="PS51011">
    <property type="entry name" value="ARID"/>
    <property type="match status" value="1"/>
</dbReference>
<dbReference type="FunCoup" id="I2GV64">
    <property type="interactions" value="370"/>
</dbReference>
<dbReference type="Pfam" id="PF02373">
    <property type="entry name" value="JmjC"/>
    <property type="match status" value="1"/>
</dbReference>
<evidence type="ECO:0000256" key="3">
    <source>
        <dbReference type="ARBA" id="ARBA00022771"/>
    </source>
</evidence>
<gene>
    <name evidence="10" type="primary">TBLA0A02150</name>
    <name evidence="10" type="ORF">TBLA_0A02150</name>
</gene>
<dbReference type="eggNOG" id="KOG1246">
    <property type="taxonomic scope" value="Eukaryota"/>
</dbReference>
<feature type="domain" description="ARID" evidence="8">
    <location>
        <begin position="107"/>
        <end position="201"/>
    </location>
</feature>
<dbReference type="CDD" id="cd15518">
    <property type="entry name" value="PHD_Ecm5p_Lid2p_like"/>
    <property type="match status" value="1"/>
</dbReference>